<evidence type="ECO:0000313" key="2">
    <source>
        <dbReference type="Proteomes" id="UP000729402"/>
    </source>
</evidence>
<gene>
    <name evidence="1" type="ORF">GUJ93_ZPchr0007g3140</name>
</gene>
<accession>A0A8J5VRE1</accession>
<dbReference type="AlphaFoldDB" id="A0A8J5VRE1"/>
<proteinExistence type="predicted"/>
<reference evidence="1" key="2">
    <citation type="submission" date="2021-02" db="EMBL/GenBank/DDBJ databases">
        <authorList>
            <person name="Kimball J.A."/>
            <person name="Haas M.W."/>
            <person name="Macchietto M."/>
            <person name="Kono T."/>
            <person name="Duquette J."/>
            <person name="Shao M."/>
        </authorList>
    </citation>
    <scope>NUCLEOTIDE SEQUENCE</scope>
    <source>
        <tissue evidence="1">Fresh leaf tissue</tissue>
    </source>
</reference>
<evidence type="ECO:0000313" key="1">
    <source>
        <dbReference type="EMBL" id="KAG8077925.1"/>
    </source>
</evidence>
<dbReference type="Proteomes" id="UP000729402">
    <property type="component" value="Unassembled WGS sequence"/>
</dbReference>
<protein>
    <submittedName>
        <fullName evidence="1">Uncharacterized protein</fullName>
    </submittedName>
</protein>
<sequence length="109" mass="10871">MGDLLVWLGGGGARNLQGAEDRRAASELAGVDGVWARCSGLGREGTWGGAGLLGGGLGVGQRWSGGRAAPAADGAGTTCAVQGCGGSDGGSREGMQWRVDSHRWLAKFG</sequence>
<comment type="caution">
    <text evidence="1">The sequence shown here is derived from an EMBL/GenBank/DDBJ whole genome shotgun (WGS) entry which is preliminary data.</text>
</comment>
<name>A0A8J5VRE1_ZIZPA</name>
<reference evidence="1" key="1">
    <citation type="journal article" date="2021" name="bioRxiv">
        <title>Whole Genome Assembly and Annotation of Northern Wild Rice, Zizania palustris L., Supports a Whole Genome Duplication in the Zizania Genus.</title>
        <authorList>
            <person name="Haas M."/>
            <person name="Kono T."/>
            <person name="Macchietto M."/>
            <person name="Millas R."/>
            <person name="McGilp L."/>
            <person name="Shao M."/>
            <person name="Duquette J."/>
            <person name="Hirsch C.N."/>
            <person name="Kimball J."/>
        </authorList>
    </citation>
    <scope>NUCLEOTIDE SEQUENCE</scope>
    <source>
        <tissue evidence="1">Fresh leaf tissue</tissue>
    </source>
</reference>
<organism evidence="1 2">
    <name type="scientific">Zizania palustris</name>
    <name type="common">Northern wild rice</name>
    <dbReference type="NCBI Taxonomy" id="103762"/>
    <lineage>
        <taxon>Eukaryota</taxon>
        <taxon>Viridiplantae</taxon>
        <taxon>Streptophyta</taxon>
        <taxon>Embryophyta</taxon>
        <taxon>Tracheophyta</taxon>
        <taxon>Spermatophyta</taxon>
        <taxon>Magnoliopsida</taxon>
        <taxon>Liliopsida</taxon>
        <taxon>Poales</taxon>
        <taxon>Poaceae</taxon>
        <taxon>BOP clade</taxon>
        <taxon>Oryzoideae</taxon>
        <taxon>Oryzeae</taxon>
        <taxon>Zizaniinae</taxon>
        <taxon>Zizania</taxon>
    </lineage>
</organism>
<dbReference type="EMBL" id="JAAALK010000282">
    <property type="protein sequence ID" value="KAG8077925.1"/>
    <property type="molecule type" value="Genomic_DNA"/>
</dbReference>
<keyword evidence="2" id="KW-1185">Reference proteome</keyword>